<dbReference type="InterPro" id="IPR029045">
    <property type="entry name" value="ClpP/crotonase-like_dom_sf"/>
</dbReference>
<reference evidence="4" key="1">
    <citation type="submission" date="2013-10" db="EMBL/GenBank/DDBJ databases">
        <title>Functional metagenomics reveals novel beta-galactosidases not predictable from gene sequences.</title>
        <authorList>
            <person name="Cheng J."/>
            <person name="Engel K."/>
            <person name="Romantsov T."/>
            <person name="Neufeld J.D."/>
            <person name="Rose D.R."/>
            <person name="Charles T.C."/>
        </authorList>
    </citation>
    <scope>NUCLEOTIDE SEQUENCE</scope>
</reference>
<proteinExistence type="predicted"/>
<dbReference type="Pfam" id="PF03572">
    <property type="entry name" value="Peptidase_S41"/>
    <property type="match status" value="1"/>
</dbReference>
<dbReference type="SUPFAM" id="SSF52096">
    <property type="entry name" value="ClpP/crotonase"/>
    <property type="match status" value="1"/>
</dbReference>
<feature type="chain" id="PRO_5004950492" description="Tail specific protease domain-containing protein" evidence="2">
    <location>
        <begin position="18"/>
        <end position="481"/>
    </location>
</feature>
<keyword evidence="2" id="KW-0732">Signal</keyword>
<feature type="signal peptide" evidence="2">
    <location>
        <begin position="1"/>
        <end position="17"/>
    </location>
</feature>
<name>X2LBC9_9BACT</name>
<dbReference type="GO" id="GO:0004175">
    <property type="term" value="F:endopeptidase activity"/>
    <property type="evidence" value="ECO:0007669"/>
    <property type="project" value="TreeGrafter"/>
</dbReference>
<dbReference type="Gene3D" id="3.30.750.170">
    <property type="match status" value="1"/>
</dbReference>
<dbReference type="CDD" id="cd07561">
    <property type="entry name" value="Peptidase_S41_CPP_like"/>
    <property type="match status" value="1"/>
</dbReference>
<dbReference type="SMART" id="SM00245">
    <property type="entry name" value="TSPc"/>
    <property type="match status" value="1"/>
</dbReference>
<dbReference type="Gene3D" id="3.90.226.10">
    <property type="entry name" value="2-enoyl-CoA Hydratase, Chain A, domain 1"/>
    <property type="match status" value="1"/>
</dbReference>
<evidence type="ECO:0000313" key="4">
    <source>
        <dbReference type="EMBL" id="AHN97775.1"/>
    </source>
</evidence>
<dbReference type="EMBL" id="KF796599">
    <property type="protein sequence ID" value="AHN97775.1"/>
    <property type="molecule type" value="Genomic_DNA"/>
</dbReference>
<dbReference type="AlphaFoldDB" id="X2LBC9"/>
<accession>X2LBC9</accession>
<dbReference type="GO" id="GO:0008236">
    <property type="term" value="F:serine-type peptidase activity"/>
    <property type="evidence" value="ECO:0007669"/>
    <property type="project" value="InterPro"/>
</dbReference>
<dbReference type="InterPro" id="IPR005151">
    <property type="entry name" value="Tail-specific_protease"/>
</dbReference>
<dbReference type="GO" id="GO:0030288">
    <property type="term" value="C:outer membrane-bounded periplasmic space"/>
    <property type="evidence" value="ECO:0007669"/>
    <property type="project" value="TreeGrafter"/>
</dbReference>
<dbReference type="InterPro" id="IPR036034">
    <property type="entry name" value="PDZ_sf"/>
</dbReference>
<evidence type="ECO:0000259" key="3">
    <source>
        <dbReference type="SMART" id="SM00245"/>
    </source>
</evidence>
<dbReference type="Gene3D" id="2.30.42.10">
    <property type="match status" value="1"/>
</dbReference>
<feature type="region of interest" description="Disordered" evidence="1">
    <location>
        <begin position="27"/>
        <end position="50"/>
    </location>
</feature>
<dbReference type="PROSITE" id="PS51257">
    <property type="entry name" value="PROKAR_LIPOPROTEIN"/>
    <property type="match status" value="1"/>
</dbReference>
<evidence type="ECO:0000256" key="2">
    <source>
        <dbReference type="SAM" id="SignalP"/>
    </source>
</evidence>
<dbReference type="GO" id="GO:0006508">
    <property type="term" value="P:proteolysis"/>
    <property type="evidence" value="ECO:0007669"/>
    <property type="project" value="InterPro"/>
</dbReference>
<evidence type="ECO:0000256" key="1">
    <source>
        <dbReference type="SAM" id="MobiDB-lite"/>
    </source>
</evidence>
<protein>
    <recommendedName>
        <fullName evidence="3">Tail specific protease domain-containing protein</fullName>
    </recommendedName>
</protein>
<sequence length="481" mass="50385">MRSTRFTTLASILALLAACGGGGSDSGGSAPPFTVLPTPTPTPTPPPTTAGCSLRERQDWAAAQLREWYLFPELLPGTLDPSGYATVDAYIDALTATARAQSKDRFFTYLTSIAEENAFFTSGSSAGFGIRLSYDSAAGKLFVVEAFEGAPALAAGIDRGTEILAIGTSASTMRTVASIFAAEGAAGVSAALGPSDAGVTRVLRFTSGGVEREGSVTKADFAISPVSSRYGAKIFEDEGRRIGYLNLRTFISTADPQLRAAFDNFRSQGVTQLIVDFRYNGGGLVSIADLMGNLMGAGRTNSVFSYTTYRPEKANNNSTAFFSPLPQSVAPMKIAFIGTGGTASASELVINSFTPYLRANSALVGANTFGKPVGQIALDRSQCDDRLRVVAFKTENAERRGDYYTGLASEVEASCRAADDIQRPLGDPAEASVKGALDFLAGRTCTPIGATAGQSAQAVRGRTLLQGERPSTAERDVPGLH</sequence>
<feature type="compositionally biased region" description="Low complexity" evidence="1">
    <location>
        <begin position="27"/>
        <end position="37"/>
    </location>
</feature>
<feature type="compositionally biased region" description="Pro residues" evidence="1">
    <location>
        <begin position="38"/>
        <end position="48"/>
    </location>
</feature>
<dbReference type="PANTHER" id="PTHR32060">
    <property type="entry name" value="TAIL-SPECIFIC PROTEASE"/>
    <property type="match status" value="1"/>
</dbReference>
<dbReference type="PANTHER" id="PTHR32060:SF30">
    <property type="entry name" value="CARBOXY-TERMINAL PROCESSING PROTEASE CTPA"/>
    <property type="match status" value="1"/>
</dbReference>
<feature type="domain" description="Tail specific protease" evidence="3">
    <location>
        <begin position="209"/>
        <end position="414"/>
    </location>
</feature>
<dbReference type="GO" id="GO:0007165">
    <property type="term" value="P:signal transduction"/>
    <property type="evidence" value="ECO:0007669"/>
    <property type="project" value="TreeGrafter"/>
</dbReference>
<organism evidence="4">
    <name type="scientific">uncultured bacterium lac82</name>
    <dbReference type="NCBI Taxonomy" id="1447247"/>
    <lineage>
        <taxon>Bacteria</taxon>
        <taxon>environmental samples</taxon>
    </lineage>
</organism>